<name>A0A918H0H5_9ACTN</name>
<gene>
    <name evidence="1" type="ORF">GCM10014713_23460</name>
</gene>
<evidence type="ECO:0008006" key="3">
    <source>
        <dbReference type="Google" id="ProtNLM"/>
    </source>
</evidence>
<dbReference type="InterPro" id="IPR023393">
    <property type="entry name" value="START-like_dom_sf"/>
</dbReference>
<sequence length="149" mass="16170">MWEYERTEDVEVSRAVVWPWYSQVGLWARWDDEVHEVELDGPFAEGVAGRLTLKGQEPVPFRLTDVEEGVCFTTRTPVPGAELRFAHRLTDLPGGGTRITHQAAIEGLGAAGLVPVLAPSIEAGLPMALRSLARTVAHEGTAGSPDVKD</sequence>
<protein>
    <recommendedName>
        <fullName evidence="3">Polyketide cyclase</fullName>
    </recommendedName>
</protein>
<dbReference type="Gene3D" id="3.30.530.20">
    <property type="match status" value="1"/>
</dbReference>
<evidence type="ECO:0000313" key="2">
    <source>
        <dbReference type="Proteomes" id="UP000619486"/>
    </source>
</evidence>
<dbReference type="InterPro" id="IPR019587">
    <property type="entry name" value="Polyketide_cyclase/dehydratase"/>
</dbReference>
<comment type="caution">
    <text evidence="1">The sequence shown here is derived from an EMBL/GenBank/DDBJ whole genome shotgun (WGS) entry which is preliminary data.</text>
</comment>
<reference evidence="1" key="1">
    <citation type="journal article" date="2014" name="Int. J. Syst. Evol. Microbiol.">
        <title>Complete genome sequence of Corynebacterium casei LMG S-19264T (=DSM 44701T), isolated from a smear-ripened cheese.</title>
        <authorList>
            <consortium name="US DOE Joint Genome Institute (JGI-PGF)"/>
            <person name="Walter F."/>
            <person name="Albersmeier A."/>
            <person name="Kalinowski J."/>
            <person name="Ruckert C."/>
        </authorList>
    </citation>
    <scope>NUCLEOTIDE SEQUENCE</scope>
    <source>
        <strain evidence="1">JCM 3172</strain>
    </source>
</reference>
<dbReference type="SUPFAM" id="SSF55961">
    <property type="entry name" value="Bet v1-like"/>
    <property type="match status" value="1"/>
</dbReference>
<dbReference type="RefSeq" id="WP_189201512.1">
    <property type="nucleotide sequence ID" value="NZ_BMQQ01000007.1"/>
</dbReference>
<reference evidence="1" key="2">
    <citation type="submission" date="2020-09" db="EMBL/GenBank/DDBJ databases">
        <authorList>
            <person name="Sun Q."/>
            <person name="Ohkuma M."/>
        </authorList>
    </citation>
    <scope>NUCLEOTIDE SEQUENCE</scope>
    <source>
        <strain evidence="1">JCM 3172</strain>
    </source>
</reference>
<accession>A0A918H0H5</accession>
<proteinExistence type="predicted"/>
<dbReference type="Proteomes" id="UP000619486">
    <property type="component" value="Unassembled WGS sequence"/>
</dbReference>
<evidence type="ECO:0000313" key="1">
    <source>
        <dbReference type="EMBL" id="GGT29225.1"/>
    </source>
</evidence>
<dbReference type="Pfam" id="PF10604">
    <property type="entry name" value="Polyketide_cyc2"/>
    <property type="match status" value="1"/>
</dbReference>
<dbReference type="EMBL" id="BMQQ01000007">
    <property type="protein sequence ID" value="GGT29225.1"/>
    <property type="molecule type" value="Genomic_DNA"/>
</dbReference>
<dbReference type="AlphaFoldDB" id="A0A918H0H5"/>
<organism evidence="1 2">
    <name type="scientific">Streptomyces purpureus</name>
    <dbReference type="NCBI Taxonomy" id="1951"/>
    <lineage>
        <taxon>Bacteria</taxon>
        <taxon>Bacillati</taxon>
        <taxon>Actinomycetota</taxon>
        <taxon>Actinomycetes</taxon>
        <taxon>Kitasatosporales</taxon>
        <taxon>Streptomycetaceae</taxon>
        <taxon>Streptomyces</taxon>
    </lineage>
</organism>
<keyword evidence="2" id="KW-1185">Reference proteome</keyword>